<name>A0AAE3LNU4_9BACI</name>
<comment type="caution">
    <text evidence="3">The sequence shown here is derived from an EMBL/GenBank/DDBJ whole genome shotgun (WGS) entry which is preliminary data.</text>
</comment>
<gene>
    <name evidence="3" type="ORF">OEV98_16385</name>
</gene>
<dbReference type="InterPro" id="IPR023198">
    <property type="entry name" value="PGP-like_dom2"/>
</dbReference>
<organism evidence="3 4">
    <name type="scientific">Perspicuibacillus lycopersici</name>
    <dbReference type="NCBI Taxonomy" id="1325689"/>
    <lineage>
        <taxon>Bacteria</taxon>
        <taxon>Bacillati</taxon>
        <taxon>Bacillota</taxon>
        <taxon>Bacilli</taxon>
        <taxon>Bacillales</taxon>
        <taxon>Bacillaceae</taxon>
        <taxon>Perspicuibacillus</taxon>
    </lineage>
</organism>
<dbReference type="InterPro" id="IPR041492">
    <property type="entry name" value="HAD_2"/>
</dbReference>
<dbReference type="GO" id="GO:0008967">
    <property type="term" value="F:phosphoglycolate phosphatase activity"/>
    <property type="evidence" value="ECO:0007669"/>
    <property type="project" value="TreeGrafter"/>
</dbReference>
<evidence type="ECO:0000256" key="2">
    <source>
        <dbReference type="ARBA" id="ARBA00022842"/>
    </source>
</evidence>
<keyword evidence="2" id="KW-0460">Magnesium</keyword>
<dbReference type="GO" id="GO:0006281">
    <property type="term" value="P:DNA repair"/>
    <property type="evidence" value="ECO:0007669"/>
    <property type="project" value="TreeGrafter"/>
</dbReference>
<accession>A0AAE3LNU4</accession>
<dbReference type="InterPro" id="IPR036412">
    <property type="entry name" value="HAD-like_sf"/>
</dbReference>
<evidence type="ECO:0000256" key="1">
    <source>
        <dbReference type="ARBA" id="ARBA00022801"/>
    </source>
</evidence>
<dbReference type="InterPro" id="IPR023214">
    <property type="entry name" value="HAD_sf"/>
</dbReference>
<dbReference type="RefSeq" id="WP_263074429.1">
    <property type="nucleotide sequence ID" value="NZ_JAOUSF010000006.1"/>
</dbReference>
<dbReference type="InterPro" id="IPR050155">
    <property type="entry name" value="HAD-like_hydrolase_sf"/>
</dbReference>
<keyword evidence="1 3" id="KW-0378">Hydrolase</keyword>
<dbReference type="PANTHER" id="PTHR43434:SF1">
    <property type="entry name" value="PHOSPHOGLYCOLATE PHOSPHATASE"/>
    <property type="match status" value="1"/>
</dbReference>
<dbReference type="Proteomes" id="UP001209318">
    <property type="component" value="Unassembled WGS sequence"/>
</dbReference>
<evidence type="ECO:0000313" key="4">
    <source>
        <dbReference type="Proteomes" id="UP001209318"/>
    </source>
</evidence>
<keyword evidence="4" id="KW-1185">Reference proteome</keyword>
<dbReference type="PANTHER" id="PTHR43434">
    <property type="entry name" value="PHOSPHOGLYCOLATE PHOSPHATASE"/>
    <property type="match status" value="1"/>
</dbReference>
<evidence type="ECO:0000313" key="3">
    <source>
        <dbReference type="EMBL" id="MCU9615115.1"/>
    </source>
</evidence>
<dbReference type="SFLD" id="SFLDG01129">
    <property type="entry name" value="C1.5:_HAD__Beta-PGM__Phosphata"/>
    <property type="match status" value="1"/>
</dbReference>
<sequence length="221" mass="24609">MNLQTPDAMIFDIDGTLFKTESVLDVAYFTSFSELKARGLYTGETPPIEKMYACLGMLLEDIWSNVIPNASKESVDYINQRLAELELEELEKGNGRLYDNVTETLQALHDKGIRLFVASNGLEDYVKGVVQCCGLQSLFEGVYSAGEYQTATKVDLVKMILDKHQLKNSWMVGDRSSDVKAGKENGLIVVGCDYADFKKAGELEGADIIVTEFKEILNHID</sequence>
<dbReference type="SUPFAM" id="SSF56784">
    <property type="entry name" value="HAD-like"/>
    <property type="match status" value="1"/>
</dbReference>
<protein>
    <submittedName>
        <fullName evidence="3">HAD hydrolase-like protein</fullName>
    </submittedName>
</protein>
<dbReference type="GO" id="GO:0005829">
    <property type="term" value="C:cytosol"/>
    <property type="evidence" value="ECO:0007669"/>
    <property type="project" value="TreeGrafter"/>
</dbReference>
<dbReference type="SFLD" id="SFLDS00003">
    <property type="entry name" value="Haloacid_Dehalogenase"/>
    <property type="match status" value="1"/>
</dbReference>
<proteinExistence type="predicted"/>
<dbReference type="AlphaFoldDB" id="A0AAE3LNU4"/>
<dbReference type="Gene3D" id="3.40.50.1000">
    <property type="entry name" value="HAD superfamily/HAD-like"/>
    <property type="match status" value="1"/>
</dbReference>
<dbReference type="Pfam" id="PF13419">
    <property type="entry name" value="HAD_2"/>
    <property type="match status" value="1"/>
</dbReference>
<dbReference type="EMBL" id="JAOUSF010000006">
    <property type="protein sequence ID" value="MCU9615115.1"/>
    <property type="molecule type" value="Genomic_DNA"/>
</dbReference>
<dbReference type="Gene3D" id="1.10.150.240">
    <property type="entry name" value="Putative phosphatase, domain 2"/>
    <property type="match status" value="1"/>
</dbReference>
<reference evidence="3" key="1">
    <citation type="submission" date="2022-10" db="EMBL/GenBank/DDBJ databases">
        <title>Description of Fervidibacillus gen. nov. in the family Fervidibacillaceae fam. nov. with two species, Fervidibacillus albus sp. nov., and Fervidibacillus halotolerans sp. nov., isolated from tidal flat sediments.</title>
        <authorList>
            <person name="Kwon K.K."/>
            <person name="Yang S.-H."/>
        </authorList>
    </citation>
    <scope>NUCLEOTIDE SEQUENCE</scope>
    <source>
        <strain evidence="3">JCM 19140</strain>
    </source>
</reference>